<sequence>MSTDSLLHTPLYSLHEEAGGKMVPFAGYAMPLQYAEGIMAEHRHVREHAGLFDVSHMGQVKLIARSGGVEDSALALERLVPADIVSLKNGRQRYTQFTNAQGGILDDLMVARLDDTLVLVVNAACKAQDIALLQNELAADCLVEPLEERALLALQGPEAELALATLAPEVADMAFMDVRELDVDGASCVISRSGYTGEDGFEISVPAMDASRVARKLLEHPAVKLIGLGARDSLRLEAGLCLYGSDIDETTTPVEAALEWSIQKTRRRGGKREGGFPGAEVILQELETGVTRRRVGLRPEGRAPVRHNAPLYADATLQEGLGRVTSGAFGPTVEGPVAMGYVALSHAAPQTPVFAELRGRAVAATVVALPFVPARFKR</sequence>
<dbReference type="FunFam" id="3.30.70.1400:FF:000007">
    <property type="entry name" value="Glycine cleavage system aminomethyltransferase T"/>
    <property type="match status" value="1"/>
</dbReference>
<dbReference type="Gene3D" id="3.30.1360.120">
    <property type="entry name" value="Probable tRNA modification gtpase trme, domain 1"/>
    <property type="match status" value="1"/>
</dbReference>
<dbReference type="Proteomes" id="UP000194639">
    <property type="component" value="Unassembled WGS sequence"/>
</dbReference>
<dbReference type="InterPro" id="IPR027266">
    <property type="entry name" value="TrmE/GcvT-like"/>
</dbReference>
<evidence type="ECO:0000259" key="8">
    <source>
        <dbReference type="Pfam" id="PF01571"/>
    </source>
</evidence>
<dbReference type="NCBIfam" id="NF001567">
    <property type="entry name" value="PRK00389.1"/>
    <property type="match status" value="1"/>
</dbReference>
<organism evidence="11 13">
    <name type="scientific">Acetobacter orientalis</name>
    <dbReference type="NCBI Taxonomy" id="146474"/>
    <lineage>
        <taxon>Bacteria</taxon>
        <taxon>Pseudomonadati</taxon>
        <taxon>Pseudomonadota</taxon>
        <taxon>Alphaproteobacteria</taxon>
        <taxon>Acetobacterales</taxon>
        <taxon>Acetobacteraceae</taxon>
        <taxon>Acetobacter</taxon>
    </lineage>
</organism>
<dbReference type="InterPro" id="IPR006223">
    <property type="entry name" value="GcvT"/>
</dbReference>
<comment type="caution">
    <text evidence="11">The sequence shown here is derived from an EMBL/GenBank/DDBJ whole genome shotgun (WGS) entry which is preliminary data.</text>
</comment>
<dbReference type="RefSeq" id="WP_086552759.1">
    <property type="nucleotide sequence ID" value="NZ_CALGIZ010000042.1"/>
</dbReference>
<comment type="similarity">
    <text evidence="1">Belongs to the GcvT family.</text>
</comment>
<dbReference type="GO" id="GO:0005960">
    <property type="term" value="C:glycine cleavage complex"/>
    <property type="evidence" value="ECO:0007669"/>
    <property type="project" value="InterPro"/>
</dbReference>
<dbReference type="Pfam" id="PF01571">
    <property type="entry name" value="GCV_T"/>
    <property type="match status" value="1"/>
</dbReference>
<dbReference type="PIRSF" id="PIRSF006487">
    <property type="entry name" value="GcvT"/>
    <property type="match status" value="1"/>
</dbReference>
<dbReference type="PANTHER" id="PTHR43757">
    <property type="entry name" value="AMINOMETHYLTRANSFERASE"/>
    <property type="match status" value="1"/>
</dbReference>
<dbReference type="InterPro" id="IPR013977">
    <property type="entry name" value="GcvT_C"/>
</dbReference>
<evidence type="ECO:0000313" key="10">
    <source>
        <dbReference type="EMBL" id="OUI80405.1"/>
    </source>
</evidence>
<dbReference type="Pfam" id="PF08669">
    <property type="entry name" value="GCV_T_C"/>
    <property type="match status" value="1"/>
</dbReference>
<dbReference type="SUPFAM" id="SSF101790">
    <property type="entry name" value="Aminomethyltransferase beta-barrel domain"/>
    <property type="match status" value="1"/>
</dbReference>
<feature type="domain" description="Aminomethyltransferase C-terminal" evidence="9">
    <location>
        <begin position="292"/>
        <end position="372"/>
    </location>
</feature>
<dbReference type="FunFam" id="4.10.1250.10:FF:000002">
    <property type="entry name" value="Aminomethyltransferase"/>
    <property type="match status" value="1"/>
</dbReference>
<dbReference type="InterPro" id="IPR028896">
    <property type="entry name" value="GcvT/YgfZ/DmdA"/>
</dbReference>
<dbReference type="PANTHER" id="PTHR43757:SF2">
    <property type="entry name" value="AMINOMETHYLTRANSFERASE, MITOCHONDRIAL"/>
    <property type="match status" value="1"/>
</dbReference>
<protein>
    <recommendedName>
        <fullName evidence="2">aminomethyltransferase</fullName>
        <ecNumber evidence="2">2.1.2.10</ecNumber>
    </recommendedName>
    <alternativeName>
        <fullName evidence="5">Glycine cleavage system T protein</fullName>
    </alternativeName>
</protein>
<name>A0A252C8B2_9PROT</name>
<dbReference type="Proteomes" id="UP000194999">
    <property type="component" value="Unassembled WGS sequence"/>
</dbReference>
<feature type="domain" description="GCVT N-terminal" evidence="8">
    <location>
        <begin position="11"/>
        <end position="264"/>
    </location>
</feature>
<evidence type="ECO:0000256" key="6">
    <source>
        <dbReference type="ARBA" id="ARBA00047665"/>
    </source>
</evidence>
<evidence type="ECO:0000256" key="4">
    <source>
        <dbReference type="ARBA" id="ARBA00022679"/>
    </source>
</evidence>
<evidence type="ECO:0000256" key="3">
    <source>
        <dbReference type="ARBA" id="ARBA00022576"/>
    </source>
</evidence>
<evidence type="ECO:0000259" key="9">
    <source>
        <dbReference type="Pfam" id="PF08669"/>
    </source>
</evidence>
<dbReference type="EMBL" id="JOMO01000035">
    <property type="protein sequence ID" value="OUI80405.1"/>
    <property type="molecule type" value="Genomic_DNA"/>
</dbReference>
<dbReference type="Gene3D" id="2.40.30.110">
    <property type="entry name" value="Aminomethyltransferase beta-barrel domains"/>
    <property type="match status" value="1"/>
</dbReference>
<dbReference type="Gene3D" id="4.10.1250.10">
    <property type="entry name" value="Aminomethyltransferase fragment"/>
    <property type="match status" value="1"/>
</dbReference>
<evidence type="ECO:0000313" key="13">
    <source>
        <dbReference type="Proteomes" id="UP000194999"/>
    </source>
</evidence>
<dbReference type="GO" id="GO:0006546">
    <property type="term" value="P:glycine catabolic process"/>
    <property type="evidence" value="ECO:0007669"/>
    <property type="project" value="InterPro"/>
</dbReference>
<evidence type="ECO:0000256" key="5">
    <source>
        <dbReference type="ARBA" id="ARBA00031395"/>
    </source>
</evidence>
<dbReference type="GO" id="GO:0008483">
    <property type="term" value="F:transaminase activity"/>
    <property type="evidence" value="ECO:0007669"/>
    <property type="project" value="UniProtKB-KW"/>
</dbReference>
<accession>A0A252C8B2</accession>
<dbReference type="InterPro" id="IPR006222">
    <property type="entry name" value="GCVT_N"/>
</dbReference>
<evidence type="ECO:0000256" key="7">
    <source>
        <dbReference type="PIRSR" id="PIRSR006487-1"/>
    </source>
</evidence>
<dbReference type="GO" id="GO:0004047">
    <property type="term" value="F:aminomethyltransferase activity"/>
    <property type="evidence" value="ECO:0007669"/>
    <property type="project" value="UniProtKB-EC"/>
</dbReference>
<proteinExistence type="inferred from homology"/>
<evidence type="ECO:0000313" key="12">
    <source>
        <dbReference type="Proteomes" id="UP000194639"/>
    </source>
</evidence>
<dbReference type="Gene3D" id="3.30.70.1400">
    <property type="entry name" value="Aminomethyltransferase beta-barrel domains"/>
    <property type="match status" value="1"/>
</dbReference>
<dbReference type="EC" id="2.1.2.10" evidence="2"/>
<reference evidence="12 13" key="1">
    <citation type="submission" date="2014-06" db="EMBL/GenBank/DDBJ databases">
        <authorList>
            <person name="Ju J."/>
            <person name="Zhang J."/>
        </authorList>
    </citation>
    <scope>NUCLEOTIDE SEQUENCE [LARGE SCALE GENOMIC DNA]</scope>
    <source>
        <strain evidence="10">DmW_045</strain>
        <strain evidence="11">DmW_048</strain>
    </source>
</reference>
<gene>
    <name evidence="11" type="primary">gcvT</name>
    <name evidence="10" type="ORF">HK12_09060</name>
    <name evidence="11" type="ORF">HK15_11035</name>
</gene>
<keyword evidence="3" id="KW-0032">Aminotransferase</keyword>
<dbReference type="EMBL" id="JOOY01000064">
    <property type="protein sequence ID" value="OUI99861.1"/>
    <property type="molecule type" value="Genomic_DNA"/>
</dbReference>
<comment type="catalytic activity">
    <reaction evidence="6">
        <text>N(6)-[(R)-S(8)-aminomethyldihydrolipoyl]-L-lysyl-[protein] + (6S)-5,6,7,8-tetrahydrofolate = N(6)-[(R)-dihydrolipoyl]-L-lysyl-[protein] + (6R)-5,10-methylene-5,6,7,8-tetrahydrofolate + NH4(+)</text>
        <dbReference type="Rhea" id="RHEA:16945"/>
        <dbReference type="Rhea" id="RHEA-COMP:10475"/>
        <dbReference type="Rhea" id="RHEA-COMP:10492"/>
        <dbReference type="ChEBI" id="CHEBI:15636"/>
        <dbReference type="ChEBI" id="CHEBI:28938"/>
        <dbReference type="ChEBI" id="CHEBI:57453"/>
        <dbReference type="ChEBI" id="CHEBI:83100"/>
        <dbReference type="ChEBI" id="CHEBI:83143"/>
        <dbReference type="EC" id="2.1.2.10"/>
    </reaction>
</comment>
<dbReference type="NCBIfam" id="NF010093">
    <property type="entry name" value="PRK13579.1"/>
    <property type="match status" value="1"/>
</dbReference>
<dbReference type="SUPFAM" id="SSF103025">
    <property type="entry name" value="Folate-binding domain"/>
    <property type="match status" value="1"/>
</dbReference>
<evidence type="ECO:0000256" key="1">
    <source>
        <dbReference type="ARBA" id="ARBA00008609"/>
    </source>
</evidence>
<dbReference type="InterPro" id="IPR029043">
    <property type="entry name" value="GcvT/YgfZ_C"/>
</dbReference>
<feature type="binding site" evidence="7">
    <location>
        <position position="202"/>
    </location>
    <ligand>
        <name>substrate</name>
    </ligand>
</feature>
<evidence type="ECO:0000313" key="11">
    <source>
        <dbReference type="EMBL" id="OUI99861.1"/>
    </source>
</evidence>
<dbReference type="NCBIfam" id="TIGR00528">
    <property type="entry name" value="gcvT"/>
    <property type="match status" value="1"/>
</dbReference>
<evidence type="ECO:0000256" key="2">
    <source>
        <dbReference type="ARBA" id="ARBA00012616"/>
    </source>
</evidence>
<dbReference type="AlphaFoldDB" id="A0A252C8B2"/>
<keyword evidence="4 11" id="KW-0808">Transferase</keyword>